<sequence length="339" mass="38763">MNIDAPKITDELLGALPRRAKEVLERRFGIGKARERKTLESIGTSYGITRERVRQIEAYGLKKLRSNELIEKHKPSFDELKAELIKRGGISEEDSFLTALARSPEDKNYFRFLLTLAGNFKKIKEDNEFKHRWTADERLAEACHQTLRLMHKDLENKDPLGEKELKTKLALTAKGILGQDVTEEMTSSWISVSKKMGQNKLGEWGLVDSPHISPRGVRDLAYLIMKRHGSPMHFSEVAMAIRKNMSEKAHVQTVHNELIKDGRFVLVGRGLYALKEWGYEPGTVRDIIFNILNSQGPLPKDKLIEKVLKERHVKLATVQINLQNKKFFKVLEDGRVSAI</sequence>
<dbReference type="EMBL" id="MFHH01000056">
    <property type="protein sequence ID" value="OGF63725.1"/>
    <property type="molecule type" value="Genomic_DNA"/>
</dbReference>
<dbReference type="PANTHER" id="PTHR30603:SF47">
    <property type="entry name" value="RNA POLYMERASE SIGMA FACTOR SIGD, CHLOROPLASTIC"/>
    <property type="match status" value="1"/>
</dbReference>
<proteinExistence type="predicted"/>
<protein>
    <recommendedName>
        <fullName evidence="1">RNA polymerase sigma-70 region 4 domain-containing protein</fullName>
    </recommendedName>
</protein>
<dbReference type="SUPFAM" id="SSF88659">
    <property type="entry name" value="Sigma3 and sigma4 domains of RNA polymerase sigma factors"/>
    <property type="match status" value="1"/>
</dbReference>
<evidence type="ECO:0000313" key="3">
    <source>
        <dbReference type="Proteomes" id="UP000177451"/>
    </source>
</evidence>
<dbReference type="CDD" id="cd06171">
    <property type="entry name" value="Sigma70_r4"/>
    <property type="match status" value="1"/>
</dbReference>
<dbReference type="PANTHER" id="PTHR30603">
    <property type="entry name" value="RNA POLYMERASE SIGMA FACTOR RPO"/>
    <property type="match status" value="1"/>
</dbReference>
<comment type="caution">
    <text evidence="2">The sequence shown here is derived from an EMBL/GenBank/DDBJ whole genome shotgun (WGS) entry which is preliminary data.</text>
</comment>
<dbReference type="InterPro" id="IPR000943">
    <property type="entry name" value="RNA_pol_sigma70"/>
</dbReference>
<dbReference type="Proteomes" id="UP000177451">
    <property type="component" value="Unassembled WGS sequence"/>
</dbReference>
<accession>A0A1F5VJZ5</accession>
<reference evidence="2 3" key="1">
    <citation type="journal article" date="2016" name="Nat. Commun.">
        <title>Thousands of microbial genomes shed light on interconnected biogeochemical processes in an aquifer system.</title>
        <authorList>
            <person name="Anantharaman K."/>
            <person name="Brown C.T."/>
            <person name="Hug L.A."/>
            <person name="Sharon I."/>
            <person name="Castelle C.J."/>
            <person name="Probst A.J."/>
            <person name="Thomas B.C."/>
            <person name="Singh A."/>
            <person name="Wilkins M.J."/>
            <person name="Karaoz U."/>
            <person name="Brodie E.L."/>
            <person name="Williams K.H."/>
            <person name="Hubbard S.S."/>
            <person name="Banfield J.F."/>
        </authorList>
    </citation>
    <scope>NUCLEOTIDE SEQUENCE [LARGE SCALE GENOMIC DNA]</scope>
</reference>
<dbReference type="InterPro" id="IPR007630">
    <property type="entry name" value="RNA_pol_sigma70_r4"/>
</dbReference>
<name>A0A1F5VJZ5_9BACT</name>
<dbReference type="GO" id="GO:0006352">
    <property type="term" value="P:DNA-templated transcription initiation"/>
    <property type="evidence" value="ECO:0007669"/>
    <property type="project" value="InterPro"/>
</dbReference>
<evidence type="ECO:0000313" key="2">
    <source>
        <dbReference type="EMBL" id="OGF63725.1"/>
    </source>
</evidence>
<organism evidence="2 3">
    <name type="scientific">Candidatus Giovannonibacteria bacterium RIFCSPHIGHO2_02_42_15</name>
    <dbReference type="NCBI Taxonomy" id="1798329"/>
    <lineage>
        <taxon>Bacteria</taxon>
        <taxon>Candidatus Giovannoniibacteriota</taxon>
    </lineage>
</organism>
<feature type="domain" description="RNA polymerase sigma-70 region 4" evidence="1">
    <location>
        <begin position="12"/>
        <end position="65"/>
    </location>
</feature>
<dbReference type="InterPro" id="IPR013324">
    <property type="entry name" value="RNA_pol_sigma_r3/r4-like"/>
</dbReference>
<dbReference type="GO" id="GO:0003700">
    <property type="term" value="F:DNA-binding transcription factor activity"/>
    <property type="evidence" value="ECO:0007669"/>
    <property type="project" value="InterPro"/>
</dbReference>
<dbReference type="InterPro" id="IPR038087">
    <property type="entry name" value="RNAP_delta_N_dom_sf"/>
</dbReference>
<dbReference type="Gene3D" id="1.10.10.1250">
    <property type="entry name" value="RNA polymerase, subunit delta, N-terminal domain"/>
    <property type="match status" value="1"/>
</dbReference>
<dbReference type="InterPro" id="IPR050239">
    <property type="entry name" value="Sigma-70_RNA_pol_init_factors"/>
</dbReference>
<gene>
    <name evidence="2" type="ORF">A2Z53_00515</name>
</gene>
<dbReference type="AlphaFoldDB" id="A0A1F5VJZ5"/>
<evidence type="ECO:0000259" key="1">
    <source>
        <dbReference type="Pfam" id="PF04545"/>
    </source>
</evidence>
<dbReference type="PRINTS" id="PR00046">
    <property type="entry name" value="SIGMA70FCT"/>
</dbReference>
<dbReference type="Gene3D" id="1.10.10.10">
    <property type="entry name" value="Winged helix-like DNA-binding domain superfamily/Winged helix DNA-binding domain"/>
    <property type="match status" value="1"/>
</dbReference>
<dbReference type="InterPro" id="IPR036388">
    <property type="entry name" value="WH-like_DNA-bd_sf"/>
</dbReference>
<dbReference type="Pfam" id="PF04545">
    <property type="entry name" value="Sigma70_r4"/>
    <property type="match status" value="1"/>
</dbReference>